<reference evidence="2 3" key="1">
    <citation type="submission" date="2017-09" db="EMBL/GenBank/DDBJ databases">
        <title>Depth-based differentiation of microbial function through sediment-hosted aquifers and enrichment of novel symbionts in the deep terrestrial subsurface.</title>
        <authorList>
            <person name="Probst A.J."/>
            <person name="Ladd B."/>
            <person name="Jarett J.K."/>
            <person name="Geller-Mcgrath D.E."/>
            <person name="Sieber C.M."/>
            <person name="Emerson J.B."/>
            <person name="Anantharaman K."/>
            <person name="Thomas B.C."/>
            <person name="Malmstrom R."/>
            <person name="Stieglmeier M."/>
            <person name="Klingl A."/>
            <person name="Woyke T."/>
            <person name="Ryan C.M."/>
            <person name="Banfield J.F."/>
        </authorList>
    </citation>
    <scope>NUCLEOTIDE SEQUENCE [LARGE SCALE GENOMIC DNA]</scope>
    <source>
        <strain evidence="2">CG22_combo_CG10-13_8_21_14_all_47_15</strain>
    </source>
</reference>
<accession>A0A2H0CUG0</accession>
<sequence>MRNRTAQQGFGLIEIVIGSAIISSALLGIVFAGGTYERVSREVRETIKVSFLADEGVEAMRSIRDDDWSVFASLAVGTPYYLVFSGGQWTATATPDTIDSMFTRTVTLYNVSRDSATNKISTSSGGTYIDAETREVRASVSFERAATTTTREVRAYFSNIFE</sequence>
<organism evidence="2 3">
    <name type="scientific">Candidatus Lloydbacteria bacterium CG22_combo_CG10-13_8_21_14_all_47_15</name>
    <dbReference type="NCBI Taxonomy" id="1974635"/>
    <lineage>
        <taxon>Bacteria</taxon>
        <taxon>Candidatus Lloydiibacteriota</taxon>
    </lineage>
</organism>
<protein>
    <recommendedName>
        <fullName evidence="4">Prepilin-type N-terminal cleavage/methylation domain-containing protein</fullName>
    </recommendedName>
</protein>
<proteinExistence type="predicted"/>
<dbReference type="InterPro" id="IPR012902">
    <property type="entry name" value="N_methyl_site"/>
</dbReference>
<name>A0A2H0CUG0_9BACT</name>
<evidence type="ECO:0000256" key="1">
    <source>
        <dbReference type="SAM" id="Phobius"/>
    </source>
</evidence>
<keyword evidence="1" id="KW-0812">Transmembrane</keyword>
<keyword evidence="1" id="KW-0472">Membrane</keyword>
<dbReference type="Proteomes" id="UP000230638">
    <property type="component" value="Unassembled WGS sequence"/>
</dbReference>
<evidence type="ECO:0000313" key="2">
    <source>
        <dbReference type="EMBL" id="PIP73381.1"/>
    </source>
</evidence>
<dbReference type="NCBIfam" id="TIGR02532">
    <property type="entry name" value="IV_pilin_GFxxxE"/>
    <property type="match status" value="1"/>
</dbReference>
<comment type="caution">
    <text evidence="2">The sequence shown here is derived from an EMBL/GenBank/DDBJ whole genome shotgun (WGS) entry which is preliminary data.</text>
</comment>
<dbReference type="AlphaFoldDB" id="A0A2H0CUG0"/>
<evidence type="ECO:0008006" key="4">
    <source>
        <dbReference type="Google" id="ProtNLM"/>
    </source>
</evidence>
<feature type="transmembrane region" description="Helical" evidence="1">
    <location>
        <begin position="12"/>
        <end position="36"/>
    </location>
</feature>
<keyword evidence="1" id="KW-1133">Transmembrane helix</keyword>
<evidence type="ECO:0000313" key="3">
    <source>
        <dbReference type="Proteomes" id="UP000230638"/>
    </source>
</evidence>
<dbReference type="EMBL" id="PCTL01000021">
    <property type="protein sequence ID" value="PIP73381.1"/>
    <property type="molecule type" value="Genomic_DNA"/>
</dbReference>
<gene>
    <name evidence="2" type="ORF">COW88_02060</name>
</gene>